<evidence type="ECO:0000256" key="2">
    <source>
        <dbReference type="ARBA" id="ARBA00022730"/>
    </source>
</evidence>
<comment type="similarity">
    <text evidence="1">Belongs to the bacterial ribosomal protein bL9 family.</text>
</comment>
<keyword evidence="2" id="KW-0699">rRNA-binding</keyword>
<evidence type="ECO:0000256" key="4">
    <source>
        <dbReference type="ARBA" id="ARBA00022980"/>
    </source>
</evidence>
<dbReference type="Gene3D" id="3.40.5.10">
    <property type="entry name" value="Ribosomal protein L9, N-terminal domain"/>
    <property type="match status" value="1"/>
</dbReference>
<dbReference type="GO" id="GO:0005840">
    <property type="term" value="C:ribosome"/>
    <property type="evidence" value="ECO:0007669"/>
    <property type="project" value="UniProtKB-KW"/>
</dbReference>
<proteinExistence type="inferred from homology"/>
<keyword evidence="5" id="KW-0687">Ribonucleoprotein</keyword>
<dbReference type="Pfam" id="PF03948">
    <property type="entry name" value="Ribosomal_L9_C"/>
    <property type="match status" value="1"/>
</dbReference>
<dbReference type="InterPro" id="IPR020594">
    <property type="entry name" value="Ribosomal_bL9_bac/chp"/>
</dbReference>
<evidence type="ECO:0000256" key="6">
    <source>
        <dbReference type="SAM" id="Coils"/>
    </source>
</evidence>
<accession>A0A0F9ISW4</accession>
<dbReference type="PANTHER" id="PTHR21368">
    <property type="entry name" value="50S RIBOSOMAL PROTEIN L9"/>
    <property type="match status" value="1"/>
</dbReference>
<dbReference type="NCBIfam" id="TIGR00158">
    <property type="entry name" value="L9"/>
    <property type="match status" value="1"/>
</dbReference>
<dbReference type="InterPro" id="IPR020070">
    <property type="entry name" value="Ribosomal_bL9_N"/>
</dbReference>
<evidence type="ECO:0000259" key="8">
    <source>
        <dbReference type="Pfam" id="PF03948"/>
    </source>
</evidence>
<name>A0A0F9ISW4_9ZZZZ</name>
<feature type="domain" description="Large ribosomal subunit protein bL9 C-terminal" evidence="8">
    <location>
        <begin position="71"/>
        <end position="150"/>
    </location>
</feature>
<dbReference type="InterPro" id="IPR009027">
    <property type="entry name" value="Ribosomal_bL9/RNase_H1_N"/>
</dbReference>
<organism evidence="9">
    <name type="scientific">marine sediment metagenome</name>
    <dbReference type="NCBI Taxonomy" id="412755"/>
    <lineage>
        <taxon>unclassified sequences</taxon>
        <taxon>metagenomes</taxon>
        <taxon>ecological metagenomes</taxon>
    </lineage>
</organism>
<sequence length="152" mass="17092">MTMKKKPIVILHDTVPHVGQKDEVREVAIGFFRNYLRPRGLAIIATLAEQERLKTKKARAVEEKTERIAEAKQEVQQTKETTLTFTKRAAKQEGHIFGSVTAKQIEEALKEQGIEHAQAKLLKPIREIGEHEISVDFGDGITGKVKVVIKAE</sequence>
<evidence type="ECO:0008006" key="10">
    <source>
        <dbReference type="Google" id="ProtNLM"/>
    </source>
</evidence>
<dbReference type="EMBL" id="LAZR01018316">
    <property type="protein sequence ID" value="KKL96865.1"/>
    <property type="molecule type" value="Genomic_DNA"/>
</dbReference>
<dbReference type="HAMAP" id="MF_00503">
    <property type="entry name" value="Ribosomal_bL9"/>
    <property type="match status" value="1"/>
</dbReference>
<dbReference type="InterPro" id="IPR000244">
    <property type="entry name" value="Ribosomal_bL9"/>
</dbReference>
<evidence type="ECO:0000256" key="3">
    <source>
        <dbReference type="ARBA" id="ARBA00022884"/>
    </source>
</evidence>
<keyword evidence="4" id="KW-0689">Ribosomal protein</keyword>
<keyword evidence="3" id="KW-0694">RNA-binding</keyword>
<evidence type="ECO:0000256" key="5">
    <source>
        <dbReference type="ARBA" id="ARBA00023274"/>
    </source>
</evidence>
<dbReference type="InterPro" id="IPR036791">
    <property type="entry name" value="Ribosomal_bL9_C_sf"/>
</dbReference>
<dbReference type="GO" id="GO:0019843">
    <property type="term" value="F:rRNA binding"/>
    <property type="evidence" value="ECO:0007669"/>
    <property type="project" value="UniProtKB-KW"/>
</dbReference>
<dbReference type="Gene3D" id="3.10.430.100">
    <property type="entry name" value="Ribosomal protein L9, C-terminal domain"/>
    <property type="match status" value="1"/>
</dbReference>
<dbReference type="Pfam" id="PF01281">
    <property type="entry name" value="Ribosomal_L9_N"/>
    <property type="match status" value="1"/>
</dbReference>
<dbReference type="AlphaFoldDB" id="A0A0F9ISW4"/>
<keyword evidence="6" id="KW-0175">Coiled coil</keyword>
<feature type="domain" description="Ribosomal protein L9" evidence="7">
    <location>
        <begin position="9"/>
        <end position="50"/>
    </location>
</feature>
<dbReference type="GO" id="GO:0006412">
    <property type="term" value="P:translation"/>
    <property type="evidence" value="ECO:0007669"/>
    <property type="project" value="InterPro"/>
</dbReference>
<dbReference type="GO" id="GO:0003735">
    <property type="term" value="F:structural constituent of ribosome"/>
    <property type="evidence" value="ECO:0007669"/>
    <property type="project" value="InterPro"/>
</dbReference>
<dbReference type="InterPro" id="IPR020069">
    <property type="entry name" value="Ribosomal_bL9_C"/>
</dbReference>
<evidence type="ECO:0000313" key="9">
    <source>
        <dbReference type="EMBL" id="KKL96865.1"/>
    </source>
</evidence>
<feature type="coiled-coil region" evidence="6">
    <location>
        <begin position="54"/>
        <end position="81"/>
    </location>
</feature>
<evidence type="ECO:0000259" key="7">
    <source>
        <dbReference type="Pfam" id="PF01281"/>
    </source>
</evidence>
<dbReference type="SUPFAM" id="SSF55658">
    <property type="entry name" value="L9 N-domain-like"/>
    <property type="match status" value="1"/>
</dbReference>
<dbReference type="SUPFAM" id="SSF55653">
    <property type="entry name" value="Ribosomal protein L9 C-domain"/>
    <property type="match status" value="1"/>
</dbReference>
<dbReference type="InterPro" id="IPR036935">
    <property type="entry name" value="Ribosomal_bL9_N_sf"/>
</dbReference>
<protein>
    <recommendedName>
        <fullName evidence="10">Ribosomal protein L9 domain-containing protein</fullName>
    </recommendedName>
</protein>
<evidence type="ECO:0000256" key="1">
    <source>
        <dbReference type="ARBA" id="ARBA00010605"/>
    </source>
</evidence>
<reference evidence="9" key="1">
    <citation type="journal article" date="2015" name="Nature">
        <title>Complex archaea that bridge the gap between prokaryotes and eukaryotes.</title>
        <authorList>
            <person name="Spang A."/>
            <person name="Saw J.H."/>
            <person name="Jorgensen S.L."/>
            <person name="Zaremba-Niedzwiedzka K."/>
            <person name="Martijn J."/>
            <person name="Lind A.E."/>
            <person name="van Eijk R."/>
            <person name="Schleper C."/>
            <person name="Guy L."/>
            <person name="Ettema T.J."/>
        </authorList>
    </citation>
    <scope>NUCLEOTIDE SEQUENCE</scope>
</reference>
<gene>
    <name evidence="9" type="ORF">LCGC14_1840240</name>
</gene>
<dbReference type="GO" id="GO:1990904">
    <property type="term" value="C:ribonucleoprotein complex"/>
    <property type="evidence" value="ECO:0007669"/>
    <property type="project" value="UniProtKB-KW"/>
</dbReference>
<comment type="caution">
    <text evidence="9">The sequence shown here is derived from an EMBL/GenBank/DDBJ whole genome shotgun (WGS) entry which is preliminary data.</text>
</comment>